<reference evidence="6 7" key="1">
    <citation type="journal article" date="2015" name="Front. Microbiol.">
        <title>Genome sequence of the plant growth promoting endophytic yeast Rhodotorula graminis WP1.</title>
        <authorList>
            <person name="Firrincieli A."/>
            <person name="Otillar R."/>
            <person name="Salamov A."/>
            <person name="Schmutz J."/>
            <person name="Khan Z."/>
            <person name="Redman R.S."/>
            <person name="Fleck N.D."/>
            <person name="Lindquist E."/>
            <person name="Grigoriev I.V."/>
            <person name="Doty S.L."/>
        </authorList>
    </citation>
    <scope>NUCLEOTIDE SEQUENCE [LARGE SCALE GENOMIC DNA]</scope>
    <source>
        <strain evidence="6 7">WP1</strain>
    </source>
</reference>
<dbReference type="Proteomes" id="UP000053890">
    <property type="component" value="Unassembled WGS sequence"/>
</dbReference>
<sequence length="279" mass="30728">MASTVDLPEHCIVCYTATTKLCSACRAVRLCSERCQRILWPTHKVLCGRSVDTFYLPPLTADEIRSLDDVKSRPGLVPGLRGQSLVSLVKGGYPGPLADFLWTTFWQRLTAPANDDPYEENERLENVALAYEFLGHAADRELFAGNPPARRSPWQLFAKSCMAFHTEYCEAVAKMSGNTPEAAAFDKATQIGSFTVLNALFRQQLVHATITCQSYNRPSLVGQEEALELVQAGRTRAVKLLEASDLPEFVKQRLVAHAQVGLSRGAWAQSVAALDKLAT</sequence>
<dbReference type="OrthoDB" id="2530336at2759"/>
<dbReference type="Pfam" id="PF01753">
    <property type="entry name" value="zf-MYND"/>
    <property type="match status" value="1"/>
</dbReference>
<evidence type="ECO:0000313" key="7">
    <source>
        <dbReference type="Proteomes" id="UP000053890"/>
    </source>
</evidence>
<evidence type="ECO:0000256" key="4">
    <source>
        <dbReference type="PROSITE-ProRule" id="PRU00134"/>
    </source>
</evidence>
<organism evidence="6 7">
    <name type="scientific">Rhodotorula graminis (strain WP1)</name>
    <dbReference type="NCBI Taxonomy" id="578459"/>
    <lineage>
        <taxon>Eukaryota</taxon>
        <taxon>Fungi</taxon>
        <taxon>Dikarya</taxon>
        <taxon>Basidiomycota</taxon>
        <taxon>Pucciniomycotina</taxon>
        <taxon>Microbotryomycetes</taxon>
        <taxon>Sporidiobolales</taxon>
        <taxon>Sporidiobolaceae</taxon>
        <taxon>Rhodotorula</taxon>
    </lineage>
</organism>
<evidence type="ECO:0000256" key="2">
    <source>
        <dbReference type="ARBA" id="ARBA00022771"/>
    </source>
</evidence>
<keyword evidence="7" id="KW-1185">Reference proteome</keyword>
<feature type="domain" description="MYND-type" evidence="5">
    <location>
        <begin position="11"/>
        <end position="47"/>
    </location>
</feature>
<dbReference type="PROSITE" id="PS50865">
    <property type="entry name" value="ZF_MYND_2"/>
    <property type="match status" value="1"/>
</dbReference>
<evidence type="ECO:0000313" key="6">
    <source>
        <dbReference type="EMBL" id="KPV75641.1"/>
    </source>
</evidence>
<evidence type="ECO:0000256" key="1">
    <source>
        <dbReference type="ARBA" id="ARBA00022723"/>
    </source>
</evidence>
<dbReference type="GO" id="GO:0008270">
    <property type="term" value="F:zinc ion binding"/>
    <property type="evidence" value="ECO:0007669"/>
    <property type="project" value="UniProtKB-KW"/>
</dbReference>
<name>A0A194S8A6_RHOGW</name>
<dbReference type="AlphaFoldDB" id="A0A194S8A6"/>
<dbReference type="Gene3D" id="6.10.140.2220">
    <property type="match status" value="1"/>
</dbReference>
<proteinExistence type="predicted"/>
<keyword evidence="1" id="KW-0479">Metal-binding</keyword>
<dbReference type="EMBL" id="KQ474077">
    <property type="protein sequence ID" value="KPV75641.1"/>
    <property type="molecule type" value="Genomic_DNA"/>
</dbReference>
<evidence type="ECO:0000256" key="3">
    <source>
        <dbReference type="ARBA" id="ARBA00022833"/>
    </source>
</evidence>
<gene>
    <name evidence="6" type="ORF">RHOBADRAFT_43063</name>
</gene>
<protein>
    <recommendedName>
        <fullName evidence="5">MYND-type domain-containing protein</fullName>
    </recommendedName>
</protein>
<dbReference type="RefSeq" id="XP_018271690.1">
    <property type="nucleotide sequence ID" value="XM_018414165.1"/>
</dbReference>
<keyword evidence="2 4" id="KW-0863">Zinc-finger</keyword>
<keyword evidence="3" id="KW-0862">Zinc</keyword>
<dbReference type="GeneID" id="28974613"/>
<accession>A0A194S8A6</accession>
<evidence type="ECO:0000259" key="5">
    <source>
        <dbReference type="PROSITE" id="PS50865"/>
    </source>
</evidence>
<dbReference type="InterPro" id="IPR002893">
    <property type="entry name" value="Znf_MYND"/>
</dbReference>
<dbReference type="SUPFAM" id="SSF144232">
    <property type="entry name" value="HIT/MYND zinc finger-like"/>
    <property type="match status" value="1"/>
</dbReference>